<evidence type="ECO:0000313" key="2">
    <source>
        <dbReference type="EnsemblPlants" id="OBART08G07550.1"/>
    </source>
</evidence>
<accession>A0A0D3GXY7</accession>
<keyword evidence="3" id="KW-1185">Reference proteome</keyword>
<dbReference type="PaxDb" id="65489-OBART08G07550.1"/>
<dbReference type="EnsemblPlants" id="OBART08G07550.1">
    <property type="protein sequence ID" value="OBART08G07550.1"/>
    <property type="gene ID" value="OBART08G07550"/>
</dbReference>
<feature type="compositionally biased region" description="Basic and acidic residues" evidence="1">
    <location>
        <begin position="49"/>
        <end position="62"/>
    </location>
</feature>
<name>A0A0D3GXY7_9ORYZ</name>
<feature type="region of interest" description="Disordered" evidence="1">
    <location>
        <begin position="1"/>
        <end position="89"/>
    </location>
</feature>
<reference evidence="2" key="2">
    <citation type="submission" date="2015-03" db="UniProtKB">
        <authorList>
            <consortium name="EnsemblPlants"/>
        </authorList>
    </citation>
    <scope>IDENTIFICATION</scope>
</reference>
<sequence>MDISQATEEQLPSHGQHQKLLGRDYSMSSLPSVAAPHQQATSTSLAETTEEHVAHHKKEADPRRRRPRRTQGNTTRKLRENIMQKEGKE</sequence>
<evidence type="ECO:0000313" key="3">
    <source>
        <dbReference type="Proteomes" id="UP000026960"/>
    </source>
</evidence>
<dbReference type="Gramene" id="OBART08G07550.1">
    <property type="protein sequence ID" value="OBART08G07550.1"/>
    <property type="gene ID" value="OBART08G07550"/>
</dbReference>
<proteinExistence type="predicted"/>
<organism evidence="2">
    <name type="scientific">Oryza barthii</name>
    <dbReference type="NCBI Taxonomy" id="65489"/>
    <lineage>
        <taxon>Eukaryota</taxon>
        <taxon>Viridiplantae</taxon>
        <taxon>Streptophyta</taxon>
        <taxon>Embryophyta</taxon>
        <taxon>Tracheophyta</taxon>
        <taxon>Spermatophyta</taxon>
        <taxon>Magnoliopsida</taxon>
        <taxon>Liliopsida</taxon>
        <taxon>Poales</taxon>
        <taxon>Poaceae</taxon>
        <taxon>BOP clade</taxon>
        <taxon>Oryzoideae</taxon>
        <taxon>Oryzeae</taxon>
        <taxon>Oryzinae</taxon>
        <taxon>Oryza</taxon>
    </lineage>
</organism>
<dbReference type="AlphaFoldDB" id="A0A0D3GXY7"/>
<feature type="compositionally biased region" description="Polar residues" evidence="1">
    <location>
        <begin position="1"/>
        <end position="15"/>
    </location>
</feature>
<feature type="compositionally biased region" description="Basic and acidic residues" evidence="1">
    <location>
        <begin position="77"/>
        <end position="89"/>
    </location>
</feature>
<evidence type="ECO:0000256" key="1">
    <source>
        <dbReference type="SAM" id="MobiDB-lite"/>
    </source>
</evidence>
<reference evidence="2" key="1">
    <citation type="journal article" date="2009" name="Rice">
        <title>De Novo Next Generation Sequencing of Plant Genomes.</title>
        <authorList>
            <person name="Rounsley S."/>
            <person name="Marri P.R."/>
            <person name="Yu Y."/>
            <person name="He R."/>
            <person name="Sisneros N."/>
            <person name="Goicoechea J.L."/>
            <person name="Lee S.J."/>
            <person name="Angelova A."/>
            <person name="Kudrna D."/>
            <person name="Luo M."/>
            <person name="Affourtit J."/>
            <person name="Desany B."/>
            <person name="Knight J."/>
            <person name="Niazi F."/>
            <person name="Egholm M."/>
            <person name="Wing R.A."/>
        </authorList>
    </citation>
    <scope>NUCLEOTIDE SEQUENCE [LARGE SCALE GENOMIC DNA]</scope>
    <source>
        <strain evidence="2">cv. IRGC 105608</strain>
    </source>
</reference>
<protein>
    <submittedName>
        <fullName evidence="2">Uncharacterized protein</fullName>
    </submittedName>
</protein>
<dbReference type="HOGENOM" id="CLU_180349_0_0_1"/>
<dbReference type="Proteomes" id="UP000026960">
    <property type="component" value="Chromosome 8"/>
</dbReference>